<dbReference type="PANTHER" id="PTHR30576:SF10">
    <property type="entry name" value="SLL5057 PROTEIN"/>
    <property type="match status" value="1"/>
</dbReference>
<feature type="region of interest" description="Disordered" evidence="7">
    <location>
        <begin position="1"/>
        <end position="23"/>
    </location>
</feature>
<protein>
    <submittedName>
        <fullName evidence="10">Sugar transferase</fullName>
        <ecNumber evidence="10">2.7.8.-</ecNumber>
    </submittedName>
</protein>
<dbReference type="InterPro" id="IPR017475">
    <property type="entry name" value="EPS_sugar_tfrase"/>
</dbReference>
<evidence type="ECO:0000256" key="2">
    <source>
        <dbReference type="ARBA" id="ARBA00006464"/>
    </source>
</evidence>
<feature type="domain" description="Bacterial sugar transferase" evidence="9">
    <location>
        <begin position="312"/>
        <end position="499"/>
    </location>
</feature>
<comment type="caution">
    <text evidence="10">The sequence shown here is derived from an EMBL/GenBank/DDBJ whole genome shotgun (WGS) entry which is preliminary data.</text>
</comment>
<evidence type="ECO:0000256" key="4">
    <source>
        <dbReference type="ARBA" id="ARBA00022692"/>
    </source>
</evidence>
<reference evidence="11" key="1">
    <citation type="journal article" date="2019" name="Int. J. Syst. Evol. Microbiol.">
        <title>The Global Catalogue of Microorganisms (GCM) 10K type strain sequencing project: providing services to taxonomists for standard genome sequencing and annotation.</title>
        <authorList>
            <consortium name="The Broad Institute Genomics Platform"/>
            <consortium name="The Broad Institute Genome Sequencing Center for Infectious Disease"/>
            <person name="Wu L."/>
            <person name="Ma J."/>
        </authorList>
    </citation>
    <scope>NUCLEOTIDE SEQUENCE [LARGE SCALE GENOMIC DNA]</scope>
    <source>
        <strain evidence="11">JCM 4087</strain>
    </source>
</reference>
<dbReference type="GO" id="GO:0016740">
    <property type="term" value="F:transferase activity"/>
    <property type="evidence" value="ECO:0007669"/>
    <property type="project" value="UniProtKB-KW"/>
</dbReference>
<feature type="transmembrane region" description="Helical" evidence="8">
    <location>
        <begin position="118"/>
        <end position="137"/>
    </location>
</feature>
<keyword evidence="11" id="KW-1185">Reference proteome</keyword>
<feature type="transmembrane region" description="Helical" evidence="8">
    <location>
        <begin position="35"/>
        <end position="56"/>
    </location>
</feature>
<proteinExistence type="inferred from homology"/>
<gene>
    <name evidence="10" type="ORF">ACFPT7_24545</name>
</gene>
<organism evidence="10 11">
    <name type="scientific">Acidicapsa dinghuensis</name>
    <dbReference type="NCBI Taxonomy" id="2218256"/>
    <lineage>
        <taxon>Bacteria</taxon>
        <taxon>Pseudomonadati</taxon>
        <taxon>Acidobacteriota</taxon>
        <taxon>Terriglobia</taxon>
        <taxon>Terriglobales</taxon>
        <taxon>Acidobacteriaceae</taxon>
        <taxon>Acidicapsa</taxon>
    </lineage>
</organism>
<dbReference type="EC" id="2.7.8.-" evidence="10"/>
<evidence type="ECO:0000256" key="5">
    <source>
        <dbReference type="ARBA" id="ARBA00022989"/>
    </source>
</evidence>
<keyword evidence="6 8" id="KW-0472">Membrane</keyword>
<dbReference type="Pfam" id="PF13727">
    <property type="entry name" value="CoA_binding_3"/>
    <property type="match status" value="1"/>
</dbReference>
<feature type="transmembrane region" description="Helical" evidence="8">
    <location>
        <begin position="143"/>
        <end position="165"/>
    </location>
</feature>
<comment type="similarity">
    <text evidence="2">Belongs to the bacterial sugar transferase family.</text>
</comment>
<accession>A0ABW1ERF7</accession>
<dbReference type="RefSeq" id="WP_263341804.1">
    <property type="nucleotide sequence ID" value="NZ_JAGSYH010000008.1"/>
</dbReference>
<comment type="subcellular location">
    <subcellularLocation>
        <location evidence="1">Membrane</location>
        <topology evidence="1">Multi-pass membrane protein</topology>
    </subcellularLocation>
</comment>
<keyword evidence="4 8" id="KW-0812">Transmembrane</keyword>
<evidence type="ECO:0000256" key="7">
    <source>
        <dbReference type="SAM" id="MobiDB-lite"/>
    </source>
</evidence>
<dbReference type="NCBIfam" id="TIGR03025">
    <property type="entry name" value="EPS_sugtrans"/>
    <property type="match status" value="1"/>
</dbReference>
<dbReference type="InterPro" id="IPR003362">
    <property type="entry name" value="Bact_transf"/>
</dbReference>
<evidence type="ECO:0000256" key="1">
    <source>
        <dbReference type="ARBA" id="ARBA00004141"/>
    </source>
</evidence>
<feature type="transmembrane region" description="Helical" evidence="8">
    <location>
        <begin position="76"/>
        <end position="97"/>
    </location>
</feature>
<evidence type="ECO:0000259" key="9">
    <source>
        <dbReference type="Pfam" id="PF02397"/>
    </source>
</evidence>
<name>A0ABW1ERF7_9BACT</name>
<evidence type="ECO:0000256" key="6">
    <source>
        <dbReference type="ARBA" id="ARBA00023136"/>
    </source>
</evidence>
<dbReference type="Pfam" id="PF02397">
    <property type="entry name" value="Bac_transf"/>
    <property type="match status" value="1"/>
</dbReference>
<dbReference type="PANTHER" id="PTHR30576">
    <property type="entry name" value="COLANIC BIOSYNTHESIS UDP-GLUCOSE LIPID CARRIER TRANSFERASE"/>
    <property type="match status" value="1"/>
</dbReference>
<keyword evidence="3 10" id="KW-0808">Transferase</keyword>
<dbReference type="Gene3D" id="3.40.50.720">
    <property type="entry name" value="NAD(P)-binding Rossmann-like Domain"/>
    <property type="match status" value="1"/>
</dbReference>
<evidence type="ECO:0000256" key="8">
    <source>
        <dbReference type="SAM" id="Phobius"/>
    </source>
</evidence>
<feature type="transmembrane region" description="Helical" evidence="8">
    <location>
        <begin position="317"/>
        <end position="338"/>
    </location>
</feature>
<evidence type="ECO:0000313" key="10">
    <source>
        <dbReference type="EMBL" id="MFC5865498.1"/>
    </source>
</evidence>
<evidence type="ECO:0000256" key="3">
    <source>
        <dbReference type="ARBA" id="ARBA00022679"/>
    </source>
</evidence>
<keyword evidence="5 8" id="KW-1133">Transmembrane helix</keyword>
<dbReference type="EMBL" id="JBHSPH010000020">
    <property type="protein sequence ID" value="MFC5865498.1"/>
    <property type="molecule type" value="Genomic_DNA"/>
</dbReference>
<evidence type="ECO:0000313" key="11">
    <source>
        <dbReference type="Proteomes" id="UP001596091"/>
    </source>
</evidence>
<sequence length="504" mass="56112">MATSEFWQRASASTPTQDWSESAAAGNQRTARGSIGMWMALDALTVLGAAFVAAIIELHTSFVAGMRNFWHGTLIHGQSTGILTCLLLGFTVTLIVISKSLHLYTPARLTSYLHEQRLSVQACLVSGLLLTGTLYLIKGEEIPRGVVLLTVILLTVSLSARRVVFRALMYQRFERGLNTRNVIIVGTGAEAHALRHHLQSIRQLGYNFKGFVHVPDVDTQLAGTTGDVLGALENLFSLARKHFVDEIFFTSPVERGVIKAVLDQARANGIDLRVVPDMYDGLAWNSTIEYIGQFPTIPLHRGHVPEVGLIFKRSLDVTLAALTLIALSPLFLILAIAIKLDSHGPVFYTSERIGKKARVFKCVKFRTMVRDADRKRAEILHMNERQGILFKMQNDPRITRVGRILRKYSLDELPQFFNVLVGDMSVVGPRPPIASEVRQYNLSHLRRLDVTPGITGLWQVQARQDPSFDSYISLDVAYIENWSIWLDLKIILRTIGVVFAGTGS</sequence>
<dbReference type="Proteomes" id="UP001596091">
    <property type="component" value="Unassembled WGS sequence"/>
</dbReference>